<feature type="transmembrane region" description="Helical" evidence="1">
    <location>
        <begin position="12"/>
        <end position="33"/>
    </location>
</feature>
<dbReference type="OrthoDB" id="389727at2"/>
<evidence type="ECO:0000313" key="2">
    <source>
        <dbReference type="EMBL" id="ATX70396.1"/>
    </source>
</evidence>
<evidence type="ECO:0000313" key="3">
    <source>
        <dbReference type="Proteomes" id="UP000231179"/>
    </source>
</evidence>
<dbReference type="Proteomes" id="UP000231179">
    <property type="component" value="Chromosome"/>
</dbReference>
<organism evidence="2 3">
    <name type="scientific">Spiroplasma clarkii</name>
    <dbReference type="NCBI Taxonomy" id="2139"/>
    <lineage>
        <taxon>Bacteria</taxon>
        <taxon>Bacillati</taxon>
        <taxon>Mycoplasmatota</taxon>
        <taxon>Mollicutes</taxon>
        <taxon>Entomoplasmatales</taxon>
        <taxon>Spiroplasmataceae</taxon>
        <taxon>Spiroplasma</taxon>
    </lineage>
</organism>
<gene>
    <name evidence="2" type="ORF">SCLAR_v1c00610</name>
</gene>
<keyword evidence="3" id="KW-1185">Reference proteome</keyword>
<reference evidence="2 3" key="1">
    <citation type="submission" date="2017-11" db="EMBL/GenBank/DDBJ databases">
        <title>Complete genome sequence of Spiroplasma clarkii CN-5 (DSM 19994).</title>
        <authorList>
            <person name="Tsai Y.-M."/>
            <person name="Chang A."/>
            <person name="Lo W.-S."/>
            <person name="Kuo C.-H."/>
        </authorList>
    </citation>
    <scope>NUCLEOTIDE SEQUENCE [LARGE SCALE GENOMIC DNA]</scope>
    <source>
        <strain evidence="2 3">CN-5</strain>
    </source>
</reference>
<keyword evidence="1" id="KW-1133">Transmembrane helix</keyword>
<dbReference type="EMBL" id="CP024870">
    <property type="protein sequence ID" value="ATX70396.1"/>
    <property type="molecule type" value="Genomic_DNA"/>
</dbReference>
<keyword evidence="1" id="KW-0472">Membrane</keyword>
<name>A0A2K8KN86_9MOLU</name>
<proteinExistence type="predicted"/>
<dbReference type="RefSeq" id="WP_100253961.1">
    <property type="nucleotide sequence ID" value="NZ_CP015819.1"/>
</dbReference>
<feature type="transmembrane region" description="Helical" evidence="1">
    <location>
        <begin position="101"/>
        <end position="119"/>
    </location>
</feature>
<feature type="transmembrane region" description="Helical" evidence="1">
    <location>
        <begin position="39"/>
        <end position="62"/>
    </location>
</feature>
<sequence>MMKKIIRPNKTMLWVITLFYLLVAACFTALIITDIITVSWIYGLLLAVILGIVSFIFLRFSISRLVSEENPFEFIFFSILRTGIYAVPFLISVYLSEAINIFGVLIGTLSVALFNQMLIK</sequence>
<feature type="transmembrane region" description="Helical" evidence="1">
    <location>
        <begin position="74"/>
        <end position="95"/>
    </location>
</feature>
<dbReference type="AlphaFoldDB" id="A0A2K8KN86"/>
<dbReference type="PROSITE" id="PS51257">
    <property type="entry name" value="PROKAR_LIPOPROTEIN"/>
    <property type="match status" value="1"/>
</dbReference>
<evidence type="ECO:0000256" key="1">
    <source>
        <dbReference type="SAM" id="Phobius"/>
    </source>
</evidence>
<keyword evidence="1" id="KW-0812">Transmembrane</keyword>
<dbReference type="NCBIfam" id="NF033688">
    <property type="entry name" value="MG406_fam"/>
    <property type="match status" value="1"/>
</dbReference>
<protein>
    <submittedName>
        <fullName evidence="2">Uncharacterized protein</fullName>
    </submittedName>
</protein>
<accession>A0A2K8KN86</accession>